<accession>A0ABN2Z3U2</accession>
<dbReference type="PANTHER" id="PTHR38011:SF11">
    <property type="entry name" value="2,5-DIAMINO-6-RIBOSYLAMINO-4(3H)-PYRIMIDINONE 5'-PHOSPHATE REDUCTASE"/>
    <property type="match status" value="1"/>
</dbReference>
<dbReference type="Gene3D" id="3.40.430.10">
    <property type="entry name" value="Dihydrofolate Reductase, subunit A"/>
    <property type="match status" value="1"/>
</dbReference>
<evidence type="ECO:0000313" key="3">
    <source>
        <dbReference type="Proteomes" id="UP001500443"/>
    </source>
</evidence>
<protein>
    <submittedName>
        <fullName evidence="2">Dihydrofolate reductase family protein</fullName>
    </submittedName>
</protein>
<dbReference type="InterPro" id="IPR050765">
    <property type="entry name" value="Riboflavin_Biosynth_HTPR"/>
</dbReference>
<name>A0ABN2Z3U2_9ACTN</name>
<proteinExistence type="predicted"/>
<dbReference type="SUPFAM" id="SSF53597">
    <property type="entry name" value="Dihydrofolate reductase-like"/>
    <property type="match status" value="1"/>
</dbReference>
<evidence type="ECO:0000313" key="2">
    <source>
        <dbReference type="EMBL" id="GAA2136348.1"/>
    </source>
</evidence>
<organism evidence="2 3">
    <name type="scientific">Streptomyces synnematoformans</name>
    <dbReference type="NCBI Taxonomy" id="415721"/>
    <lineage>
        <taxon>Bacteria</taxon>
        <taxon>Bacillati</taxon>
        <taxon>Actinomycetota</taxon>
        <taxon>Actinomycetes</taxon>
        <taxon>Kitasatosporales</taxon>
        <taxon>Streptomycetaceae</taxon>
        <taxon>Streptomyces</taxon>
    </lineage>
</organism>
<sequence length="186" mass="20543">MRKLVVTENITLDGVIDMTGGWFDPLNQDVDQSDITAATTEHREAADALLVGRNTFEAFRGFWPDQKDDHTGVSDYLNAVDKYVVSRTLEDPAWENSTVLRGPLADEVHALKAAPGRDIVATGSVRLVHELIAEGLVDEYRLFVFPVVVGRGARLFESVDVRLELLETRPFTSGAVLLRYAAGSTR</sequence>
<reference evidence="2 3" key="1">
    <citation type="journal article" date="2019" name="Int. J. Syst. Evol. Microbiol.">
        <title>The Global Catalogue of Microorganisms (GCM) 10K type strain sequencing project: providing services to taxonomists for standard genome sequencing and annotation.</title>
        <authorList>
            <consortium name="The Broad Institute Genomics Platform"/>
            <consortium name="The Broad Institute Genome Sequencing Center for Infectious Disease"/>
            <person name="Wu L."/>
            <person name="Ma J."/>
        </authorList>
    </citation>
    <scope>NUCLEOTIDE SEQUENCE [LARGE SCALE GENOMIC DNA]</scope>
    <source>
        <strain evidence="2 3">JCM 15481</strain>
    </source>
</reference>
<dbReference type="RefSeq" id="WP_344291829.1">
    <property type="nucleotide sequence ID" value="NZ_BAAAPF010000174.1"/>
</dbReference>
<evidence type="ECO:0000259" key="1">
    <source>
        <dbReference type="Pfam" id="PF01872"/>
    </source>
</evidence>
<gene>
    <name evidence="2" type="ORF">GCM10009802_45130</name>
</gene>
<dbReference type="PANTHER" id="PTHR38011">
    <property type="entry name" value="DIHYDROFOLATE REDUCTASE FAMILY PROTEIN (AFU_ORTHOLOGUE AFUA_8G06820)"/>
    <property type="match status" value="1"/>
</dbReference>
<dbReference type="EMBL" id="BAAAPF010000174">
    <property type="protein sequence ID" value="GAA2136348.1"/>
    <property type="molecule type" value="Genomic_DNA"/>
</dbReference>
<dbReference type="Pfam" id="PF01872">
    <property type="entry name" value="RibD_C"/>
    <property type="match status" value="1"/>
</dbReference>
<dbReference type="InterPro" id="IPR002734">
    <property type="entry name" value="RibDG_C"/>
</dbReference>
<comment type="caution">
    <text evidence="2">The sequence shown here is derived from an EMBL/GenBank/DDBJ whole genome shotgun (WGS) entry which is preliminary data.</text>
</comment>
<keyword evidence="3" id="KW-1185">Reference proteome</keyword>
<dbReference type="Proteomes" id="UP001500443">
    <property type="component" value="Unassembled WGS sequence"/>
</dbReference>
<dbReference type="InterPro" id="IPR024072">
    <property type="entry name" value="DHFR-like_dom_sf"/>
</dbReference>
<feature type="domain" description="Bacterial bifunctional deaminase-reductase C-terminal" evidence="1">
    <location>
        <begin position="2"/>
        <end position="176"/>
    </location>
</feature>